<evidence type="ECO:0000256" key="10">
    <source>
        <dbReference type="ARBA" id="ARBA00022694"/>
    </source>
</evidence>
<dbReference type="Pfam" id="PF04072">
    <property type="entry name" value="LCM"/>
    <property type="match status" value="1"/>
</dbReference>
<evidence type="ECO:0000256" key="5">
    <source>
        <dbReference type="ARBA" id="ARBA00012779"/>
    </source>
</evidence>
<keyword evidence="7 14" id="KW-0489">Methyltransferase</keyword>
<dbReference type="GO" id="GO:0031591">
    <property type="term" value="P:wybutosine biosynthetic process"/>
    <property type="evidence" value="ECO:0007669"/>
    <property type="project" value="TreeGrafter"/>
</dbReference>
<keyword evidence="9" id="KW-0949">S-adenosyl-L-methionine</keyword>
<evidence type="ECO:0000256" key="1">
    <source>
        <dbReference type="ARBA" id="ARBA00001806"/>
    </source>
</evidence>
<evidence type="ECO:0000256" key="2">
    <source>
        <dbReference type="ARBA" id="ARBA00004797"/>
    </source>
</evidence>
<evidence type="ECO:0000256" key="4">
    <source>
        <dbReference type="ARBA" id="ARBA00012155"/>
    </source>
</evidence>
<dbReference type="GO" id="GO:0008175">
    <property type="term" value="F:tRNA methyltransferase activity"/>
    <property type="evidence" value="ECO:0007669"/>
    <property type="project" value="TreeGrafter"/>
</dbReference>
<evidence type="ECO:0000256" key="3">
    <source>
        <dbReference type="ARBA" id="ARBA00010703"/>
    </source>
</evidence>
<comment type="pathway">
    <text evidence="2">tRNA modification; wybutosine-tRNA(Phe) biosynthesis.</text>
</comment>
<dbReference type="Gene3D" id="2.120.10.80">
    <property type="entry name" value="Kelch-type beta propeller"/>
    <property type="match status" value="1"/>
</dbReference>
<dbReference type="GO" id="GO:0030488">
    <property type="term" value="P:tRNA methylation"/>
    <property type="evidence" value="ECO:0007669"/>
    <property type="project" value="TreeGrafter"/>
</dbReference>
<dbReference type="AlphaFoldDB" id="A0AAF0AV55"/>
<dbReference type="KEGG" id="som:SOMG_01215"/>
<dbReference type="EC" id="2.3.1.231" evidence="4"/>
<evidence type="ECO:0000256" key="9">
    <source>
        <dbReference type="ARBA" id="ARBA00022691"/>
    </source>
</evidence>
<dbReference type="InterPro" id="IPR007213">
    <property type="entry name" value="Ppm1/Ppm2/Tcmp"/>
</dbReference>
<evidence type="ECO:0000256" key="11">
    <source>
        <dbReference type="ARBA" id="ARBA00029750"/>
    </source>
</evidence>
<sequence length="680" mass="77613">MVTKEYTFRSKDKEVRKTNDSSILSKASVEKCGYPGFDKNHSYYRPFISKTPRRSPSVNRGYWTRCIAIRFAIEKFVEKKCGKPKAIVNLGAGYDPLALQLLNSYSDQSTEDIVFYDVDYPESIENRVNMIMSDDFLRGIIYKNDSDIEEHNEIHTKSYHTVGCNLKELDFLQKKLDECGLDYKTTSILFVSEVAAVYMPVNASDSLLKWMSQFPDAHSCFLEQIAPAGFSHPFAKVMVKHFKEWGSPLHGLAAYHSLEALKCRWANLGWEHVEVFDVCTFWNFLLSEKYRIECEQTEPFDEWEEFYFFLQHYSIQHASSTLDQIYNMVENPNPYMQYYRYQVNGHEISPVQCKTSLSNKRMELTTVAAGIKEALPSCRSAGVGVSENGILLQGGLSPSGRSDSAFLITEKQNVKDISSAELRPRVSHAITPVNNGDYMLIGGRESPVKALDSCYLYSNGAWKQGVSLPYPAFRVSTTTVHYENKTYILLQAGKPHGGWLIWSEHTKEWSPVLCTEPSLSQSWGSSIHYSSQLQFGFLVGGMDHKNSPIGDVWEWKLERQNDRFKLYFSPWNLSEDLKILLARVNSNLVVFDENNTKPMIIGGAGLYKTMKWEEEAFVINMIDRDIENVCLEEHESRPALVACQCCRFGDLLFVFGGGCICFSFGSFINENVHCFKISQQ</sequence>
<evidence type="ECO:0000256" key="8">
    <source>
        <dbReference type="ARBA" id="ARBA00022679"/>
    </source>
</evidence>
<dbReference type="RefSeq" id="XP_056035858.1">
    <property type="nucleotide sequence ID" value="XM_056180008.1"/>
</dbReference>
<dbReference type="PANTHER" id="PTHR46529:SF1">
    <property type="entry name" value="TRNA WYBUTOSINE-SYNTHESIZING PROTEIN 4"/>
    <property type="match status" value="1"/>
</dbReference>
<protein>
    <recommendedName>
        <fullName evidence="6">tRNA wybutosine-synthesizing protein 4</fullName>
        <ecNumber evidence="5">2.1.1.290</ecNumber>
        <ecNumber evidence="4">2.3.1.231</ecNumber>
    </recommendedName>
    <alternativeName>
        <fullName evidence="12">tRNA(Phe) (7-(3-amino-3-(methoxycarbonyl)propyl)wyosine(37)-N)-methoxycarbonyltransferase</fullName>
    </alternativeName>
    <alternativeName>
        <fullName evidence="11">tRNA(Phe) (7-(3-amino-3-carboxypropyl)wyosine(37)-O)-methyltransferase</fullName>
    </alternativeName>
</protein>
<gene>
    <name evidence="14" type="primary">ppm2</name>
    <name evidence="14" type="ORF">SOMG_01215</name>
</gene>
<keyword evidence="10" id="KW-0819">tRNA processing</keyword>
<reference evidence="14 15" key="1">
    <citation type="journal article" date="2023" name="G3 (Bethesda)">
        <title>A high-quality reference genome for the fission yeast Schizosaccharomyces osmophilus.</title>
        <authorList>
            <person name="Jia G.S."/>
            <person name="Zhang W.C."/>
            <person name="Liang Y."/>
            <person name="Liu X.H."/>
            <person name="Rhind N."/>
            <person name="Pidoux A."/>
            <person name="Brysch-Herzberg M."/>
            <person name="Du L.L."/>
        </authorList>
    </citation>
    <scope>NUCLEOTIDE SEQUENCE [LARGE SCALE GENOMIC DNA]</scope>
    <source>
        <strain evidence="14 15">CBS 15793</strain>
    </source>
</reference>
<keyword evidence="8" id="KW-0808">Transferase</keyword>
<organism evidence="14 15">
    <name type="scientific">Schizosaccharomyces osmophilus</name>
    <dbReference type="NCBI Taxonomy" id="2545709"/>
    <lineage>
        <taxon>Eukaryota</taxon>
        <taxon>Fungi</taxon>
        <taxon>Dikarya</taxon>
        <taxon>Ascomycota</taxon>
        <taxon>Taphrinomycotina</taxon>
        <taxon>Schizosaccharomycetes</taxon>
        <taxon>Schizosaccharomycetales</taxon>
        <taxon>Schizosaccharomycetaceae</taxon>
        <taxon>Schizosaccharomyces</taxon>
    </lineage>
</organism>
<evidence type="ECO:0000256" key="12">
    <source>
        <dbReference type="ARBA" id="ARBA00030847"/>
    </source>
</evidence>
<dbReference type="SUPFAM" id="SSF53335">
    <property type="entry name" value="S-adenosyl-L-methionine-dependent methyltransferases"/>
    <property type="match status" value="1"/>
</dbReference>
<name>A0AAF0AV55_9SCHI</name>
<proteinExistence type="inferred from homology"/>
<dbReference type="Proteomes" id="UP001212411">
    <property type="component" value="Chromosome 1"/>
</dbReference>
<evidence type="ECO:0000313" key="14">
    <source>
        <dbReference type="EMBL" id="WBW71615.1"/>
    </source>
</evidence>
<comment type="catalytic activity">
    <reaction evidence="13">
        <text>7-[(3S)-(3-amino-3-methoxycarbonyl)propyl]wyosine(37) in tRNA(Phe) + S-adenosyl-L-methionine + CO2 = wybutosine(37) in tRNA(Phe) + S-adenosyl-L-homocysteine + 2 H(+)</text>
        <dbReference type="Rhea" id="RHEA:37119"/>
        <dbReference type="Rhea" id="RHEA-COMP:11844"/>
        <dbReference type="Rhea" id="RHEA-COMP:11847"/>
        <dbReference type="ChEBI" id="CHEBI:15378"/>
        <dbReference type="ChEBI" id="CHEBI:16526"/>
        <dbReference type="ChEBI" id="CHEBI:57856"/>
        <dbReference type="ChEBI" id="CHEBI:59789"/>
        <dbReference type="ChEBI" id="CHEBI:73544"/>
        <dbReference type="ChEBI" id="CHEBI:74275"/>
        <dbReference type="EC" id="2.3.1.231"/>
    </reaction>
</comment>
<dbReference type="EMBL" id="CP115611">
    <property type="protein sequence ID" value="WBW71615.1"/>
    <property type="molecule type" value="Genomic_DNA"/>
</dbReference>
<comment type="similarity">
    <text evidence="3">Belongs to the methyltransferase superfamily. LCMT family.</text>
</comment>
<dbReference type="Gene3D" id="3.40.50.150">
    <property type="entry name" value="Vaccinia Virus protein VP39"/>
    <property type="match status" value="1"/>
</dbReference>
<evidence type="ECO:0000256" key="13">
    <source>
        <dbReference type="ARBA" id="ARBA00049250"/>
    </source>
</evidence>
<evidence type="ECO:0000256" key="7">
    <source>
        <dbReference type="ARBA" id="ARBA00022603"/>
    </source>
</evidence>
<evidence type="ECO:0000313" key="15">
    <source>
        <dbReference type="Proteomes" id="UP001212411"/>
    </source>
</evidence>
<dbReference type="InterPro" id="IPR029063">
    <property type="entry name" value="SAM-dependent_MTases_sf"/>
</dbReference>
<dbReference type="InterPro" id="IPR015915">
    <property type="entry name" value="Kelch-typ_b-propeller"/>
</dbReference>
<evidence type="ECO:0000256" key="6">
    <source>
        <dbReference type="ARBA" id="ARBA00018045"/>
    </source>
</evidence>
<dbReference type="Pfam" id="PF13418">
    <property type="entry name" value="Beta-prop_TYW4"/>
    <property type="match status" value="1"/>
</dbReference>
<dbReference type="SUPFAM" id="SSF50965">
    <property type="entry name" value="Galactose oxidase, central domain"/>
    <property type="match status" value="1"/>
</dbReference>
<dbReference type="EC" id="2.1.1.290" evidence="5"/>
<comment type="catalytic activity">
    <reaction evidence="1">
        <text>7-[(3S)-3-amino-3-carboxypropyl]wyosine(37) in tRNA(Phe) + S-adenosyl-L-methionine = 7-[(3S)-(3-amino-3-methoxycarbonyl)propyl]wyosine(37) in tRNA(Phe) + S-adenosyl-L-homocysteine</text>
        <dbReference type="Rhea" id="RHEA:36903"/>
        <dbReference type="Rhea" id="RHEA-COMP:10379"/>
        <dbReference type="Rhea" id="RHEA-COMP:11844"/>
        <dbReference type="ChEBI" id="CHEBI:57856"/>
        <dbReference type="ChEBI" id="CHEBI:59789"/>
        <dbReference type="ChEBI" id="CHEBI:73543"/>
        <dbReference type="ChEBI" id="CHEBI:74275"/>
        <dbReference type="EC" id="2.1.1.290"/>
    </reaction>
</comment>
<dbReference type="PANTHER" id="PTHR46529">
    <property type="entry name" value="TRNA WYBUTOSINE-SYNTHESIZING PROTEIN 4"/>
    <property type="match status" value="1"/>
</dbReference>
<dbReference type="GeneID" id="80874697"/>
<accession>A0AAF0AV55</accession>
<keyword evidence="15" id="KW-1185">Reference proteome</keyword>
<dbReference type="InterPro" id="IPR011043">
    <property type="entry name" value="Gal_Oxase/kelch_b-propeller"/>
</dbReference>